<dbReference type="AlphaFoldDB" id="A0A9J5W3T2"/>
<gene>
    <name evidence="1" type="ORF">H5410_059947</name>
</gene>
<dbReference type="OrthoDB" id="1113518at2759"/>
<evidence type="ECO:0000313" key="1">
    <source>
        <dbReference type="EMBL" id="KAG5570181.1"/>
    </source>
</evidence>
<accession>A0A9J5W3T2</accession>
<evidence type="ECO:0000313" key="2">
    <source>
        <dbReference type="Proteomes" id="UP000824120"/>
    </source>
</evidence>
<dbReference type="EMBL" id="JACXVP010000012">
    <property type="protein sequence ID" value="KAG5570181.1"/>
    <property type="molecule type" value="Genomic_DNA"/>
</dbReference>
<organism evidence="1 2">
    <name type="scientific">Solanum commersonii</name>
    <name type="common">Commerson's wild potato</name>
    <name type="synonym">Commerson's nightshade</name>
    <dbReference type="NCBI Taxonomy" id="4109"/>
    <lineage>
        <taxon>Eukaryota</taxon>
        <taxon>Viridiplantae</taxon>
        <taxon>Streptophyta</taxon>
        <taxon>Embryophyta</taxon>
        <taxon>Tracheophyta</taxon>
        <taxon>Spermatophyta</taxon>
        <taxon>Magnoliopsida</taxon>
        <taxon>eudicotyledons</taxon>
        <taxon>Gunneridae</taxon>
        <taxon>Pentapetalae</taxon>
        <taxon>asterids</taxon>
        <taxon>lamiids</taxon>
        <taxon>Solanales</taxon>
        <taxon>Solanaceae</taxon>
        <taxon>Solanoideae</taxon>
        <taxon>Solaneae</taxon>
        <taxon>Solanum</taxon>
    </lineage>
</organism>
<sequence length="166" mass="19652">MNNNVLIELLKELYFSRNWIEQEFLYILPNNNVQHLVGQGSYHASLLVQCSLEEKVVIKSFKFLNFWVNHPQFQNIVKEAWGDTLCGRLFYRNSYQDEKDQESHSNGHKDKFSHSYIKGRMKKLYTSEVQIIQWNVVNSNEQIDATTVTFPKDQFKNIDVLNNQEC</sequence>
<proteinExistence type="predicted"/>
<dbReference type="Proteomes" id="UP000824120">
    <property type="component" value="Chromosome 12"/>
</dbReference>
<protein>
    <submittedName>
        <fullName evidence="1">Uncharacterized protein</fullName>
    </submittedName>
</protein>
<reference evidence="1 2" key="1">
    <citation type="submission" date="2020-09" db="EMBL/GenBank/DDBJ databases">
        <title>De no assembly of potato wild relative species, Solanum commersonii.</title>
        <authorList>
            <person name="Cho K."/>
        </authorList>
    </citation>
    <scope>NUCLEOTIDE SEQUENCE [LARGE SCALE GENOMIC DNA]</scope>
    <source>
        <strain evidence="1">LZ3.2</strain>
        <tissue evidence="1">Leaf</tissue>
    </source>
</reference>
<keyword evidence="2" id="KW-1185">Reference proteome</keyword>
<comment type="caution">
    <text evidence="1">The sequence shown here is derived from an EMBL/GenBank/DDBJ whole genome shotgun (WGS) entry which is preliminary data.</text>
</comment>
<name>A0A9J5W3T2_SOLCO</name>